<feature type="region of interest" description="Disordered" evidence="6">
    <location>
        <begin position="393"/>
        <end position="412"/>
    </location>
</feature>
<feature type="transmembrane region" description="Helical" evidence="7">
    <location>
        <begin position="216"/>
        <end position="242"/>
    </location>
</feature>
<feature type="domain" description="THH1/TOM1/TOM3" evidence="8">
    <location>
        <begin position="11"/>
        <end position="291"/>
    </location>
</feature>
<keyword evidence="4 7" id="KW-1133">Transmembrane helix</keyword>
<dbReference type="EMBL" id="HBFS01023056">
    <property type="protein sequence ID" value="CAD8922187.1"/>
    <property type="molecule type" value="Transcribed_RNA"/>
</dbReference>
<comment type="similarity">
    <text evidence="2">Belongs to the plant tobamovirus multiplication TOM1 protein family.</text>
</comment>
<dbReference type="InterPro" id="IPR009457">
    <property type="entry name" value="THH1/TOM1/TOM3_dom"/>
</dbReference>
<feature type="transmembrane region" description="Helical" evidence="7">
    <location>
        <begin position="85"/>
        <end position="115"/>
    </location>
</feature>
<evidence type="ECO:0000256" key="2">
    <source>
        <dbReference type="ARBA" id="ARBA00006779"/>
    </source>
</evidence>
<dbReference type="InterPro" id="IPR040226">
    <property type="entry name" value="THH1/TOM1/TOM3"/>
</dbReference>
<evidence type="ECO:0000256" key="3">
    <source>
        <dbReference type="ARBA" id="ARBA00022692"/>
    </source>
</evidence>
<proteinExistence type="inferred from homology"/>
<evidence type="ECO:0000256" key="4">
    <source>
        <dbReference type="ARBA" id="ARBA00022989"/>
    </source>
</evidence>
<feature type="compositionally biased region" description="Polar residues" evidence="6">
    <location>
        <begin position="397"/>
        <end position="412"/>
    </location>
</feature>
<dbReference type="PANTHER" id="PTHR31142">
    <property type="entry name" value="TOBAMOVIRUS MULTIPLICATION PROTEIN 1-LIKE ISOFORM X1"/>
    <property type="match status" value="1"/>
</dbReference>
<evidence type="ECO:0000256" key="5">
    <source>
        <dbReference type="ARBA" id="ARBA00023136"/>
    </source>
</evidence>
<keyword evidence="3 7" id="KW-0812">Transmembrane</keyword>
<reference evidence="9" key="1">
    <citation type="submission" date="2021-01" db="EMBL/GenBank/DDBJ databases">
        <authorList>
            <person name="Corre E."/>
            <person name="Pelletier E."/>
            <person name="Niang G."/>
            <person name="Scheremetjew M."/>
            <person name="Finn R."/>
            <person name="Kale V."/>
            <person name="Holt S."/>
            <person name="Cochrane G."/>
            <person name="Meng A."/>
            <person name="Brown T."/>
            <person name="Cohen L."/>
        </authorList>
    </citation>
    <scope>NUCLEOTIDE SEQUENCE</scope>
    <source>
        <strain evidence="9">Ms1</strain>
    </source>
</reference>
<feature type="transmembrane region" description="Helical" evidence="7">
    <location>
        <begin position="52"/>
        <end position="73"/>
    </location>
</feature>
<keyword evidence="5 7" id="KW-0472">Membrane</keyword>
<feature type="transmembrane region" description="Helical" evidence="7">
    <location>
        <begin position="161"/>
        <end position="180"/>
    </location>
</feature>
<accession>A0A7S1GDY1</accession>
<evidence type="ECO:0000256" key="6">
    <source>
        <dbReference type="SAM" id="MobiDB-lite"/>
    </source>
</evidence>
<comment type="subcellular location">
    <subcellularLocation>
        <location evidence="1">Endomembrane system</location>
        <topology evidence="1">Multi-pass membrane protein</topology>
    </subcellularLocation>
</comment>
<evidence type="ECO:0000259" key="8">
    <source>
        <dbReference type="Pfam" id="PF06454"/>
    </source>
</evidence>
<dbReference type="GO" id="GO:0012505">
    <property type="term" value="C:endomembrane system"/>
    <property type="evidence" value="ECO:0007669"/>
    <property type="project" value="UniProtKB-SubCell"/>
</dbReference>
<gene>
    <name evidence="9" type="ORF">BSP0115_LOCUS15450</name>
</gene>
<dbReference type="Pfam" id="PF06454">
    <property type="entry name" value="THH1_TOM1-3_dom"/>
    <property type="match status" value="1"/>
</dbReference>
<dbReference type="AlphaFoldDB" id="A0A7S1GDY1"/>
<sequence>MAFDWTTPQWVLYSGATCFAITALWALVAFIRDRLIAARYSELSETYAGSTLRQLIHALLFLGNAGRAGMLLVETRFDGFTGDQVWWACFVHTVPDLLFMTIYSLLILFCAQLYYVAMDAPYEGLKIGFFFLNMLVYAGYATLAAYAWWQHPYTLFWEGVEWGTGVVYCLSILAILYYGWRVAQLLRPDSSSSHAIVLDPDASRDVMKQRLIVRRVILLCAVCVFIFSMKAGLSLATVLNLYKNRDGVPLAHPDSSTAGATDFALNRYVFDVIVYGAVELVPSWMVLAITHRRRYRPLPGKGSTRSSDETRSSSRQDDVPGWPAHLEDEFAAAQAAYPPPSPVFPAYGTNDRSDASMGGLPIEGSAGALSASSVASGSMRSGYYSASSYPGPGAHVMSSSAASHDFTQSYGR</sequence>
<dbReference type="PANTHER" id="PTHR31142:SF3">
    <property type="entry name" value="THH1_TOM1_TOM3 DOMAIN-CONTAINING PROTEIN"/>
    <property type="match status" value="1"/>
</dbReference>
<feature type="region of interest" description="Disordered" evidence="6">
    <location>
        <begin position="297"/>
        <end position="322"/>
    </location>
</feature>
<name>A0A7S1GDY1_9STRA</name>
<feature type="compositionally biased region" description="Basic and acidic residues" evidence="6">
    <location>
        <begin position="306"/>
        <end position="318"/>
    </location>
</feature>
<protein>
    <recommendedName>
        <fullName evidence="8">THH1/TOM1/TOM3 domain-containing protein</fullName>
    </recommendedName>
</protein>
<feature type="transmembrane region" description="Helical" evidence="7">
    <location>
        <begin position="272"/>
        <end position="290"/>
    </location>
</feature>
<evidence type="ECO:0000313" key="9">
    <source>
        <dbReference type="EMBL" id="CAD8922187.1"/>
    </source>
</evidence>
<feature type="transmembrane region" description="Helical" evidence="7">
    <location>
        <begin position="127"/>
        <end position="149"/>
    </location>
</feature>
<evidence type="ECO:0000256" key="1">
    <source>
        <dbReference type="ARBA" id="ARBA00004127"/>
    </source>
</evidence>
<evidence type="ECO:0000256" key="7">
    <source>
        <dbReference type="SAM" id="Phobius"/>
    </source>
</evidence>
<organism evidence="9">
    <name type="scientific">Bicosoecida sp. CB-2014</name>
    <dbReference type="NCBI Taxonomy" id="1486930"/>
    <lineage>
        <taxon>Eukaryota</taxon>
        <taxon>Sar</taxon>
        <taxon>Stramenopiles</taxon>
        <taxon>Bigyra</taxon>
        <taxon>Opalozoa</taxon>
        <taxon>Bicosoecida</taxon>
    </lineage>
</organism>
<feature type="transmembrane region" description="Helical" evidence="7">
    <location>
        <begin position="12"/>
        <end position="31"/>
    </location>
</feature>